<keyword evidence="3" id="KW-1185">Reference proteome</keyword>
<dbReference type="OMA" id="NTIIRAW"/>
<evidence type="ECO:0000313" key="3">
    <source>
        <dbReference type="Proteomes" id="UP000002296"/>
    </source>
</evidence>
<keyword evidence="1" id="KW-1133">Transmembrane helix</keyword>
<accession>Q4DNL4</accession>
<dbReference type="RefSeq" id="XP_815969.1">
    <property type="nucleotide sequence ID" value="XM_810876.1"/>
</dbReference>
<dbReference type="EMBL" id="AAHK01000298">
    <property type="protein sequence ID" value="EAN94118.1"/>
    <property type="molecule type" value="Genomic_DNA"/>
</dbReference>
<dbReference type="GeneID" id="3547779"/>
<protein>
    <submittedName>
        <fullName evidence="2">Uncharacterized protein</fullName>
    </submittedName>
</protein>
<proteinExistence type="predicted"/>
<evidence type="ECO:0000313" key="2">
    <source>
        <dbReference type="EMBL" id="EAN94118.1"/>
    </source>
</evidence>
<organism evidence="2 3">
    <name type="scientific">Trypanosoma cruzi (strain CL Brener)</name>
    <dbReference type="NCBI Taxonomy" id="353153"/>
    <lineage>
        <taxon>Eukaryota</taxon>
        <taxon>Discoba</taxon>
        <taxon>Euglenozoa</taxon>
        <taxon>Kinetoplastea</taxon>
        <taxon>Metakinetoplastina</taxon>
        <taxon>Trypanosomatida</taxon>
        <taxon>Trypanosomatidae</taxon>
        <taxon>Trypanosoma</taxon>
        <taxon>Schizotrypanum</taxon>
    </lineage>
</organism>
<keyword evidence="1" id="KW-0472">Membrane</keyword>
<feature type="transmembrane region" description="Helical" evidence="1">
    <location>
        <begin position="35"/>
        <end position="54"/>
    </location>
</feature>
<dbReference type="AlphaFoldDB" id="Q4DNL4"/>
<name>Q4DNL4_TRYCC</name>
<dbReference type="KEGG" id="tcr:507035.120"/>
<reference evidence="2 3" key="1">
    <citation type="journal article" date="2005" name="Science">
        <title>The genome sequence of Trypanosoma cruzi, etiologic agent of Chagas disease.</title>
        <authorList>
            <person name="El-Sayed N.M."/>
            <person name="Myler P.J."/>
            <person name="Bartholomeu D.C."/>
            <person name="Nilsson D."/>
            <person name="Aggarwal G."/>
            <person name="Tran A.N."/>
            <person name="Ghedin E."/>
            <person name="Worthey E.A."/>
            <person name="Delcher A.L."/>
            <person name="Blandin G."/>
            <person name="Westenberger S.J."/>
            <person name="Caler E."/>
            <person name="Cerqueira G.C."/>
            <person name="Branche C."/>
            <person name="Haas B."/>
            <person name="Anupama A."/>
            <person name="Arner E."/>
            <person name="Aslund L."/>
            <person name="Attipoe P."/>
            <person name="Bontempi E."/>
            <person name="Bringaud F."/>
            <person name="Burton P."/>
            <person name="Cadag E."/>
            <person name="Campbell D.A."/>
            <person name="Carrington M."/>
            <person name="Crabtree J."/>
            <person name="Darban H."/>
            <person name="da Silveira J.F."/>
            <person name="de Jong P."/>
            <person name="Edwards K."/>
            <person name="Englund P.T."/>
            <person name="Fazelina G."/>
            <person name="Feldblyum T."/>
            <person name="Ferella M."/>
            <person name="Frasch A.C."/>
            <person name="Gull K."/>
            <person name="Horn D."/>
            <person name="Hou L."/>
            <person name="Huang Y."/>
            <person name="Kindlund E."/>
            <person name="Klingbeil M."/>
            <person name="Kluge S."/>
            <person name="Koo H."/>
            <person name="Lacerda D."/>
            <person name="Levin M.J."/>
            <person name="Lorenzi H."/>
            <person name="Louie T."/>
            <person name="Machado C.R."/>
            <person name="McCulloch R."/>
            <person name="McKenna A."/>
            <person name="Mizuno Y."/>
            <person name="Mottram J.C."/>
            <person name="Nelson S."/>
            <person name="Ochaya S."/>
            <person name="Osoegawa K."/>
            <person name="Pai G."/>
            <person name="Parsons M."/>
            <person name="Pentony M."/>
            <person name="Pettersson U."/>
            <person name="Pop M."/>
            <person name="Ramirez J.L."/>
            <person name="Rinta J."/>
            <person name="Robertson L."/>
            <person name="Salzberg S.L."/>
            <person name="Sanchez D.O."/>
            <person name="Seyler A."/>
            <person name="Sharma R."/>
            <person name="Shetty J."/>
            <person name="Simpson A.J."/>
            <person name="Sisk E."/>
            <person name="Tammi M.T."/>
            <person name="Tarleton R."/>
            <person name="Teixeira S."/>
            <person name="Van Aken S."/>
            <person name="Vogt C."/>
            <person name="Ward P.N."/>
            <person name="Wickstead B."/>
            <person name="Wortman J."/>
            <person name="White O."/>
            <person name="Fraser C.M."/>
            <person name="Stuart K.D."/>
            <person name="Andersson B."/>
        </authorList>
    </citation>
    <scope>NUCLEOTIDE SEQUENCE [LARGE SCALE GENOMIC DNA]</scope>
    <source>
        <strain evidence="2 3">CL Brener</strain>
    </source>
</reference>
<sequence>MAEKPPHWCRNIIEMIFTFAGFFFFFLINDKHMPFFFFSLFNVFVFSPVFFFYMRRQVAFRCAKIEFISPKPEALIPAAEIKSISPTLLYRRLLKLYIRKFDTDHKTIVAAWKQTKFEFWYHRNDTPEEAELQNIRGQQIFEAIRAGLVPVYRDSKTNETFFKYDADTLKAAHNHIDPVDAEEFIRRYHDKISPEDVAEMKTMLKKLGRWKGPDELRDEDLHRVKQKVTRKAKCTDPDD</sequence>
<feature type="transmembrane region" description="Helical" evidence="1">
    <location>
        <begin position="12"/>
        <end position="29"/>
    </location>
</feature>
<dbReference type="InParanoid" id="Q4DNL4"/>
<dbReference type="PaxDb" id="353153-Q4DNL4"/>
<gene>
    <name evidence="2" type="ORF">Tc00.1047053507035.120</name>
</gene>
<evidence type="ECO:0000256" key="1">
    <source>
        <dbReference type="SAM" id="Phobius"/>
    </source>
</evidence>
<dbReference type="Proteomes" id="UP000002296">
    <property type="component" value="Unassembled WGS sequence"/>
</dbReference>
<comment type="caution">
    <text evidence="2">The sequence shown here is derived from an EMBL/GenBank/DDBJ whole genome shotgun (WGS) entry which is preliminary data.</text>
</comment>
<dbReference type="eggNOG" id="ENOG502RYJ1">
    <property type="taxonomic scope" value="Eukaryota"/>
</dbReference>
<keyword evidence="1" id="KW-0812">Transmembrane</keyword>